<evidence type="ECO:0000313" key="1">
    <source>
        <dbReference type="EMBL" id="KAA3470200.1"/>
    </source>
</evidence>
<accession>A0A5B6VLT5</accession>
<reference evidence="2" key="1">
    <citation type="journal article" date="2019" name="Plant Biotechnol. J.">
        <title>Genome sequencing of the Australian wild diploid species Gossypium australe highlights disease resistance and delayed gland morphogenesis.</title>
        <authorList>
            <person name="Cai Y."/>
            <person name="Cai X."/>
            <person name="Wang Q."/>
            <person name="Wang P."/>
            <person name="Zhang Y."/>
            <person name="Cai C."/>
            <person name="Xu Y."/>
            <person name="Wang K."/>
            <person name="Zhou Z."/>
            <person name="Wang C."/>
            <person name="Geng S."/>
            <person name="Li B."/>
            <person name="Dong Q."/>
            <person name="Hou Y."/>
            <person name="Wang H."/>
            <person name="Ai P."/>
            <person name="Liu Z."/>
            <person name="Yi F."/>
            <person name="Sun M."/>
            <person name="An G."/>
            <person name="Cheng J."/>
            <person name="Zhang Y."/>
            <person name="Shi Q."/>
            <person name="Xie Y."/>
            <person name="Shi X."/>
            <person name="Chang Y."/>
            <person name="Huang F."/>
            <person name="Chen Y."/>
            <person name="Hong S."/>
            <person name="Mi L."/>
            <person name="Sun Q."/>
            <person name="Zhang L."/>
            <person name="Zhou B."/>
            <person name="Peng R."/>
            <person name="Zhang X."/>
            <person name="Liu F."/>
        </authorList>
    </citation>
    <scope>NUCLEOTIDE SEQUENCE [LARGE SCALE GENOMIC DNA]</scope>
    <source>
        <strain evidence="2">cv. PA1801</strain>
    </source>
</reference>
<comment type="caution">
    <text evidence="1">The sequence shown here is derived from an EMBL/GenBank/DDBJ whole genome shotgun (WGS) entry which is preliminary data.</text>
</comment>
<dbReference type="AlphaFoldDB" id="A0A5B6VLT5"/>
<sequence length="128" mass="15183">MEIYSSYSNSETSYKKLWSSTKFVPCEVLYGHKCKTPVFWTELSEKIYIWLFQIGDKIFLKVLPWKKVLQFGHKGKSSLWFIGLQIDRIHNVFHVYMCVTIVSIRPIIESYLGTGRNHEKVISKPLYW</sequence>
<keyword evidence="2" id="KW-1185">Reference proteome</keyword>
<gene>
    <name evidence="1" type="ORF">EPI10_015928</name>
</gene>
<name>A0A5B6VLT5_9ROSI</name>
<organism evidence="1 2">
    <name type="scientific">Gossypium australe</name>
    <dbReference type="NCBI Taxonomy" id="47621"/>
    <lineage>
        <taxon>Eukaryota</taxon>
        <taxon>Viridiplantae</taxon>
        <taxon>Streptophyta</taxon>
        <taxon>Embryophyta</taxon>
        <taxon>Tracheophyta</taxon>
        <taxon>Spermatophyta</taxon>
        <taxon>Magnoliopsida</taxon>
        <taxon>eudicotyledons</taxon>
        <taxon>Gunneridae</taxon>
        <taxon>Pentapetalae</taxon>
        <taxon>rosids</taxon>
        <taxon>malvids</taxon>
        <taxon>Malvales</taxon>
        <taxon>Malvaceae</taxon>
        <taxon>Malvoideae</taxon>
        <taxon>Gossypium</taxon>
    </lineage>
</organism>
<dbReference type="Proteomes" id="UP000325315">
    <property type="component" value="Unassembled WGS sequence"/>
</dbReference>
<dbReference type="EMBL" id="SMMG02000006">
    <property type="protein sequence ID" value="KAA3470200.1"/>
    <property type="molecule type" value="Genomic_DNA"/>
</dbReference>
<protein>
    <submittedName>
        <fullName evidence="1">DNA/RNA polymerases superfamily protein</fullName>
    </submittedName>
</protein>
<proteinExistence type="predicted"/>
<evidence type="ECO:0000313" key="2">
    <source>
        <dbReference type="Proteomes" id="UP000325315"/>
    </source>
</evidence>